<dbReference type="SUPFAM" id="SSF55729">
    <property type="entry name" value="Acyl-CoA N-acyltransferases (Nat)"/>
    <property type="match status" value="1"/>
</dbReference>
<evidence type="ECO:0000259" key="3">
    <source>
        <dbReference type="PROSITE" id="PS51186"/>
    </source>
</evidence>
<sequence length="177" mass="21113">MDFRYKKCAESDLDILIHISRTTFQNAFQNDNNPKDFKQYLEEAFAKEKLVSELSNPNSVFCFVYVDDVLSGYFKLNENSAQTDIKSKESLEIERIYVKQEFQGKGIGQNMLEKIKQIAFKKQKMFIWLGVWEKNKRAIDFYRRHGFFEFGTHPYFIGNDKQTDWLMRFDLINLNPE</sequence>
<dbReference type="GO" id="GO:0016747">
    <property type="term" value="F:acyltransferase activity, transferring groups other than amino-acyl groups"/>
    <property type="evidence" value="ECO:0007669"/>
    <property type="project" value="InterPro"/>
</dbReference>
<dbReference type="Pfam" id="PF00583">
    <property type="entry name" value="Acetyltransf_1"/>
    <property type="match status" value="1"/>
</dbReference>
<protein>
    <submittedName>
        <fullName evidence="4">GNAT family N-acetyltransferase</fullName>
    </submittedName>
</protein>
<dbReference type="EMBL" id="CP058595">
    <property type="protein sequence ID" value="QLG45325.1"/>
    <property type="molecule type" value="Genomic_DNA"/>
</dbReference>
<dbReference type="Proteomes" id="UP000509302">
    <property type="component" value="Chromosome"/>
</dbReference>
<evidence type="ECO:0000313" key="5">
    <source>
        <dbReference type="Proteomes" id="UP000509302"/>
    </source>
</evidence>
<dbReference type="InterPro" id="IPR000182">
    <property type="entry name" value="GNAT_dom"/>
</dbReference>
<keyword evidence="2" id="KW-0012">Acyltransferase</keyword>
<evidence type="ECO:0000313" key="4">
    <source>
        <dbReference type="EMBL" id="QLG45325.1"/>
    </source>
</evidence>
<proteinExistence type="predicted"/>
<reference evidence="4 5" key="1">
    <citation type="journal article" date="2006" name="Int. J. Syst. Evol. Microbiol.">
        <title>Costertonia aggregata gen. nov., sp. nov., a mesophilic marine bacterium of the family Flavobacteriaceae, isolated from a mature biofilm.</title>
        <authorList>
            <person name="Kwon K.K."/>
            <person name="Lee Y.K."/>
            <person name="Lee H.K."/>
        </authorList>
    </citation>
    <scope>NUCLEOTIDE SEQUENCE [LARGE SCALE GENOMIC DNA]</scope>
    <source>
        <strain evidence="4 5">KCCM 42265</strain>
    </source>
</reference>
<dbReference type="InterPro" id="IPR016181">
    <property type="entry name" value="Acyl_CoA_acyltransferase"/>
</dbReference>
<organism evidence="4 5">
    <name type="scientific">Costertonia aggregata</name>
    <dbReference type="NCBI Taxonomy" id="343403"/>
    <lineage>
        <taxon>Bacteria</taxon>
        <taxon>Pseudomonadati</taxon>
        <taxon>Bacteroidota</taxon>
        <taxon>Flavobacteriia</taxon>
        <taxon>Flavobacteriales</taxon>
        <taxon>Flavobacteriaceae</taxon>
        <taxon>Costertonia</taxon>
    </lineage>
</organism>
<feature type="domain" description="N-acetyltransferase" evidence="3">
    <location>
        <begin position="3"/>
        <end position="172"/>
    </location>
</feature>
<name>A0A7H9AQ00_9FLAO</name>
<gene>
    <name evidence="4" type="ORF">HYG79_08175</name>
</gene>
<keyword evidence="1 4" id="KW-0808">Transferase</keyword>
<evidence type="ECO:0000256" key="1">
    <source>
        <dbReference type="ARBA" id="ARBA00022679"/>
    </source>
</evidence>
<keyword evidence="5" id="KW-1185">Reference proteome</keyword>
<accession>A0A7H9AQ00</accession>
<dbReference type="PROSITE" id="PS51186">
    <property type="entry name" value="GNAT"/>
    <property type="match status" value="1"/>
</dbReference>
<dbReference type="Gene3D" id="3.40.630.30">
    <property type="match status" value="1"/>
</dbReference>
<dbReference type="RefSeq" id="WP_179241614.1">
    <property type="nucleotide sequence ID" value="NZ_CP058595.1"/>
</dbReference>
<dbReference type="KEGG" id="cagg:HYG79_08175"/>
<dbReference type="PANTHER" id="PTHR42919:SF8">
    <property type="entry name" value="N-ALPHA-ACETYLTRANSFERASE 50"/>
    <property type="match status" value="1"/>
</dbReference>
<dbReference type="PANTHER" id="PTHR42919">
    <property type="entry name" value="N-ALPHA-ACETYLTRANSFERASE"/>
    <property type="match status" value="1"/>
</dbReference>
<dbReference type="AlphaFoldDB" id="A0A7H9AQ00"/>
<evidence type="ECO:0000256" key="2">
    <source>
        <dbReference type="ARBA" id="ARBA00023315"/>
    </source>
</evidence>
<dbReference type="InterPro" id="IPR051556">
    <property type="entry name" value="N-term/lysine_N-AcTrnsfr"/>
</dbReference>
<dbReference type="CDD" id="cd04301">
    <property type="entry name" value="NAT_SF"/>
    <property type="match status" value="1"/>
</dbReference>